<dbReference type="GO" id="GO:0005634">
    <property type="term" value="C:nucleus"/>
    <property type="evidence" value="ECO:0007669"/>
    <property type="project" value="TreeGrafter"/>
</dbReference>
<name>A0A139AUM9_GONPJ</name>
<feature type="compositionally biased region" description="Acidic residues" evidence="1">
    <location>
        <begin position="410"/>
        <end position="419"/>
    </location>
</feature>
<keyword evidence="4" id="KW-1185">Reference proteome</keyword>
<feature type="compositionally biased region" description="Acidic residues" evidence="1">
    <location>
        <begin position="189"/>
        <end position="199"/>
    </location>
</feature>
<feature type="region of interest" description="Disordered" evidence="1">
    <location>
        <begin position="408"/>
        <end position="428"/>
    </location>
</feature>
<evidence type="ECO:0000259" key="2">
    <source>
        <dbReference type="Pfam" id="PF13926"/>
    </source>
</evidence>
<feature type="compositionally biased region" description="Basic residues" evidence="1">
    <location>
        <begin position="25"/>
        <end position="36"/>
    </location>
</feature>
<feature type="compositionally biased region" description="Gly residues" evidence="1">
    <location>
        <begin position="176"/>
        <end position="186"/>
    </location>
</feature>
<dbReference type="EMBL" id="KQ965735">
    <property type="protein sequence ID" value="KXS20417.1"/>
    <property type="molecule type" value="Genomic_DNA"/>
</dbReference>
<feature type="compositionally biased region" description="Basic and acidic residues" evidence="1">
    <location>
        <begin position="139"/>
        <end position="156"/>
    </location>
</feature>
<gene>
    <name evidence="3" type="ORF">M427DRAFT_66431</name>
</gene>
<evidence type="ECO:0000313" key="4">
    <source>
        <dbReference type="Proteomes" id="UP000070544"/>
    </source>
</evidence>
<evidence type="ECO:0000313" key="3">
    <source>
        <dbReference type="EMBL" id="KXS20417.1"/>
    </source>
</evidence>
<dbReference type="Proteomes" id="UP000070544">
    <property type="component" value="Unassembled WGS sequence"/>
</dbReference>
<feature type="domain" description="DUF4211" evidence="2">
    <location>
        <begin position="230"/>
        <end position="359"/>
    </location>
</feature>
<proteinExistence type="predicted"/>
<feature type="compositionally biased region" description="Basic and acidic residues" evidence="1">
    <location>
        <begin position="104"/>
        <end position="114"/>
    </location>
</feature>
<dbReference type="AlphaFoldDB" id="A0A139AUM9"/>
<dbReference type="PANTHER" id="PTHR14689:SF0">
    <property type="entry name" value="COILED-COIL DOMAIN-CONTAINING PROTEIN 82"/>
    <property type="match status" value="1"/>
</dbReference>
<dbReference type="PANTHER" id="PTHR14689">
    <property type="entry name" value="PHORBOL-ESTER_DAG-TYPE DOMAIN-CONTAINING PROTEIN"/>
    <property type="match status" value="1"/>
</dbReference>
<feature type="compositionally biased region" description="Basic residues" evidence="1">
    <location>
        <begin position="82"/>
        <end position="93"/>
    </location>
</feature>
<feature type="compositionally biased region" description="Acidic residues" evidence="1">
    <location>
        <begin position="115"/>
        <end position="131"/>
    </location>
</feature>
<dbReference type="OrthoDB" id="21499at2759"/>
<dbReference type="OMA" id="WRDFHIN"/>
<protein>
    <recommendedName>
        <fullName evidence="2">DUF4211 domain-containing protein</fullName>
    </recommendedName>
</protein>
<organism evidence="3 4">
    <name type="scientific">Gonapodya prolifera (strain JEL478)</name>
    <name type="common">Monoblepharis prolifera</name>
    <dbReference type="NCBI Taxonomy" id="1344416"/>
    <lineage>
        <taxon>Eukaryota</taxon>
        <taxon>Fungi</taxon>
        <taxon>Fungi incertae sedis</taxon>
        <taxon>Chytridiomycota</taxon>
        <taxon>Chytridiomycota incertae sedis</taxon>
        <taxon>Monoblepharidomycetes</taxon>
        <taxon>Monoblepharidales</taxon>
        <taxon>Gonapodyaceae</taxon>
        <taxon>Gonapodya</taxon>
    </lineage>
</organism>
<dbReference type="InterPro" id="IPR025451">
    <property type="entry name" value="DUF4211"/>
</dbReference>
<evidence type="ECO:0000256" key="1">
    <source>
        <dbReference type="SAM" id="MobiDB-lite"/>
    </source>
</evidence>
<feature type="compositionally biased region" description="Acidic residues" evidence="1">
    <location>
        <begin position="213"/>
        <end position="233"/>
    </location>
</feature>
<dbReference type="Pfam" id="PF13926">
    <property type="entry name" value="DUF4211"/>
    <property type="match status" value="1"/>
</dbReference>
<accession>A0A139AUM9</accession>
<sequence>MHRKRKPLVVSDSESEKSEPSPPRRAARPVRRRAKAKLVSSDEEESSSPAPGGHVKETDNSQTKWIDAADDSESDDGPLTGGKKRARQKRRRISSSGLSEGGDVEERSEGKVEGEGEDERDDDIALDEDEPYQTQITETRLRPREEKGSVLDELRKARVRKKEAAANALKRRSSGGEAGAHDGGGVSDAESDVFDDVDADGARDEQDGGSDVVTEDDASGPEDQEDNLDDFIVDDGDEAPLPALFQGALDLSTALNRLVELYVRLLVLGHAHVRSLLRKDEGYYTTALRKVQSHADSVASSLAQSSVWQKAVREGLETYPRMEMRALAGNVEGCDACGRDRTSVYEILLKGPPYDRSSMATIHQSTLPRSSFRVGRFCATRCRTYHGLWHFTYRVYRAVKRWYSAKYEDEGSDPGEETETGGKEGKVNDVLDEMEQRGFVGQVEMMYEEALAGGGKFGVTD</sequence>
<reference evidence="3 4" key="1">
    <citation type="journal article" date="2015" name="Genome Biol. Evol.">
        <title>Phylogenomic analyses indicate that early fungi evolved digesting cell walls of algal ancestors of land plants.</title>
        <authorList>
            <person name="Chang Y."/>
            <person name="Wang S."/>
            <person name="Sekimoto S."/>
            <person name="Aerts A.L."/>
            <person name="Choi C."/>
            <person name="Clum A."/>
            <person name="LaButti K.M."/>
            <person name="Lindquist E.A."/>
            <person name="Yee Ngan C."/>
            <person name="Ohm R.A."/>
            <person name="Salamov A.A."/>
            <person name="Grigoriev I.V."/>
            <person name="Spatafora J.W."/>
            <person name="Berbee M.L."/>
        </authorList>
    </citation>
    <scope>NUCLEOTIDE SEQUENCE [LARGE SCALE GENOMIC DNA]</scope>
    <source>
        <strain evidence="3 4">JEL478</strain>
    </source>
</reference>
<feature type="region of interest" description="Disordered" evidence="1">
    <location>
        <begin position="1"/>
        <end position="233"/>
    </location>
</feature>